<dbReference type="EMBL" id="BBJM01000012">
    <property type="protein sequence ID" value="GAK47768.1"/>
    <property type="molecule type" value="Genomic_DNA"/>
</dbReference>
<gene>
    <name evidence="6" type="ORF">LOSG293_120050</name>
</gene>
<evidence type="ECO:0000256" key="1">
    <source>
        <dbReference type="ARBA" id="ARBA00005750"/>
    </source>
</evidence>
<evidence type="ECO:0000256" key="2">
    <source>
        <dbReference type="ARBA" id="ARBA00022801"/>
    </source>
</evidence>
<sequence>MIDLHSHILPGVDDGSPDMATSLKLAEAAVKQGITHMLLTPHHMDGEFINHKADVIEKTAQFQAELNAHDIPLTVFPGQEVHISGELIQAIDDDDILFADEDNQYLILELPHNEIPEYTDKLLFELQARGITPVIVHPERNQGFIKHPDKLYQYVEQGCLTQLTTTSYIGGFGPEIQKFTGQIIDSNLGFVFASDAHNFKGRSFKMVQAFELLAETKGKAFAEQYIENAKAILNGDSIIPREIHHVRSQKKRKKFWGLF</sequence>
<comment type="similarity">
    <text evidence="1 5">Belongs to the metallo-dependent hydrolases superfamily. CpsB/CapC family.</text>
</comment>
<dbReference type="PIRSF" id="PIRSF016557">
    <property type="entry name" value="Caps_synth_CpsB"/>
    <property type="match status" value="1"/>
</dbReference>
<keyword evidence="2 5" id="KW-0378">Hydrolase</keyword>
<dbReference type="eggNOG" id="COG4464">
    <property type="taxonomic scope" value="Bacteria"/>
</dbReference>
<dbReference type="EC" id="3.1.3.48" evidence="5"/>
<dbReference type="Gene3D" id="3.20.20.140">
    <property type="entry name" value="Metal-dependent hydrolases"/>
    <property type="match status" value="1"/>
</dbReference>
<dbReference type="AlphaFoldDB" id="A0A081BIA0"/>
<keyword evidence="7" id="KW-1185">Reference proteome</keyword>
<dbReference type="InterPro" id="IPR016195">
    <property type="entry name" value="Pol/histidinol_Pase-like"/>
</dbReference>
<dbReference type="InterPro" id="IPR016667">
    <property type="entry name" value="Caps_polysacc_synth_CpsB/CapC"/>
</dbReference>
<dbReference type="GO" id="GO:0030145">
    <property type="term" value="F:manganese ion binding"/>
    <property type="evidence" value="ECO:0007669"/>
    <property type="project" value="UniProtKB-UniRule"/>
</dbReference>
<dbReference type="PANTHER" id="PTHR39181:SF1">
    <property type="entry name" value="TYROSINE-PROTEIN PHOSPHATASE YWQE"/>
    <property type="match status" value="1"/>
</dbReference>
<comment type="catalytic activity">
    <reaction evidence="4 5">
        <text>O-phospho-L-tyrosyl-[protein] + H2O = L-tyrosyl-[protein] + phosphate</text>
        <dbReference type="Rhea" id="RHEA:10684"/>
        <dbReference type="Rhea" id="RHEA-COMP:10136"/>
        <dbReference type="Rhea" id="RHEA-COMP:20101"/>
        <dbReference type="ChEBI" id="CHEBI:15377"/>
        <dbReference type="ChEBI" id="CHEBI:43474"/>
        <dbReference type="ChEBI" id="CHEBI:46858"/>
        <dbReference type="ChEBI" id="CHEBI:61978"/>
        <dbReference type="EC" id="3.1.3.48"/>
    </reaction>
</comment>
<evidence type="ECO:0000256" key="5">
    <source>
        <dbReference type="PIRNR" id="PIRNR016557"/>
    </source>
</evidence>
<evidence type="ECO:0000313" key="6">
    <source>
        <dbReference type="EMBL" id="GAK47768.1"/>
    </source>
</evidence>
<dbReference type="PANTHER" id="PTHR39181">
    <property type="entry name" value="TYROSINE-PROTEIN PHOSPHATASE YWQE"/>
    <property type="match status" value="1"/>
</dbReference>
<evidence type="ECO:0000256" key="4">
    <source>
        <dbReference type="ARBA" id="ARBA00051722"/>
    </source>
</evidence>
<protein>
    <recommendedName>
        <fullName evidence="5">Tyrosine-protein phosphatase</fullName>
        <ecNumber evidence="5">3.1.3.48</ecNumber>
    </recommendedName>
</protein>
<evidence type="ECO:0000313" key="7">
    <source>
        <dbReference type="Proteomes" id="UP000028700"/>
    </source>
</evidence>
<accession>A0A081BIA0</accession>
<proteinExistence type="inferred from homology"/>
<dbReference type="STRING" id="1291743.LOSG293_120050"/>
<dbReference type="Proteomes" id="UP000028700">
    <property type="component" value="Unassembled WGS sequence"/>
</dbReference>
<keyword evidence="3 5" id="KW-0904">Protein phosphatase</keyword>
<reference evidence="6" key="1">
    <citation type="journal article" date="2014" name="Genome Announc.">
        <title>Draft Genome Sequence of Lactobacillus oryzae Strain SG293T.</title>
        <authorList>
            <person name="Tanizawa Y."/>
            <person name="Fujisawa T."/>
            <person name="Mochizuki T."/>
            <person name="Kaminuma E."/>
            <person name="Nakamura Y."/>
            <person name="Tohno M."/>
        </authorList>
    </citation>
    <scope>NUCLEOTIDE SEQUENCE [LARGE SCALE GENOMIC DNA]</scope>
    <source>
        <strain evidence="6">SG293</strain>
    </source>
</reference>
<organism evidence="6 7">
    <name type="scientific">Secundilactobacillus oryzae JCM 18671</name>
    <dbReference type="NCBI Taxonomy" id="1291743"/>
    <lineage>
        <taxon>Bacteria</taxon>
        <taxon>Bacillati</taxon>
        <taxon>Bacillota</taxon>
        <taxon>Bacilli</taxon>
        <taxon>Lactobacillales</taxon>
        <taxon>Lactobacillaceae</taxon>
        <taxon>Secundilactobacillus</taxon>
    </lineage>
</organism>
<dbReference type="GO" id="GO:0004725">
    <property type="term" value="F:protein tyrosine phosphatase activity"/>
    <property type="evidence" value="ECO:0007669"/>
    <property type="project" value="UniProtKB-UniRule"/>
</dbReference>
<name>A0A081BIA0_9LACO</name>
<evidence type="ECO:0000256" key="3">
    <source>
        <dbReference type="ARBA" id="ARBA00022912"/>
    </source>
</evidence>
<dbReference type="Pfam" id="PF19567">
    <property type="entry name" value="CpsB_CapC"/>
    <property type="match status" value="1"/>
</dbReference>
<comment type="caution">
    <text evidence="6">The sequence shown here is derived from an EMBL/GenBank/DDBJ whole genome shotgun (WGS) entry which is preliminary data.</text>
</comment>
<dbReference type="SUPFAM" id="SSF89550">
    <property type="entry name" value="PHP domain-like"/>
    <property type="match status" value="1"/>
</dbReference>